<dbReference type="EMBL" id="BARS01034957">
    <property type="protein sequence ID" value="GAG27332.1"/>
    <property type="molecule type" value="Genomic_DNA"/>
</dbReference>
<dbReference type="Pfam" id="PF01235">
    <property type="entry name" value="Na_Ala_symp"/>
    <property type="match status" value="1"/>
</dbReference>
<feature type="transmembrane region" description="Helical" evidence="7">
    <location>
        <begin position="51"/>
        <end position="69"/>
    </location>
</feature>
<feature type="transmembrane region" description="Helical" evidence="7">
    <location>
        <begin position="185"/>
        <end position="205"/>
    </location>
</feature>
<keyword evidence="2" id="KW-0813">Transport</keyword>
<accession>X0WVV5</accession>
<dbReference type="GO" id="GO:0005886">
    <property type="term" value="C:plasma membrane"/>
    <property type="evidence" value="ECO:0007669"/>
    <property type="project" value="UniProtKB-SubCell"/>
</dbReference>
<feature type="non-terminal residue" evidence="8">
    <location>
        <position position="1"/>
    </location>
</feature>
<dbReference type="GO" id="GO:0005283">
    <property type="term" value="F:amino acid:sodium symporter activity"/>
    <property type="evidence" value="ECO:0007669"/>
    <property type="project" value="InterPro"/>
</dbReference>
<protein>
    <recommendedName>
        <fullName evidence="9">Sodium:alanine symporter family protein</fullName>
    </recommendedName>
</protein>
<dbReference type="PANTHER" id="PTHR30330">
    <property type="entry name" value="AGSS FAMILY TRANSPORTER, SODIUM-ALANINE"/>
    <property type="match status" value="1"/>
</dbReference>
<comment type="subcellular location">
    <subcellularLocation>
        <location evidence="1">Cell membrane</location>
        <topology evidence="1">Multi-pass membrane protein</topology>
    </subcellularLocation>
</comment>
<evidence type="ECO:0000256" key="7">
    <source>
        <dbReference type="SAM" id="Phobius"/>
    </source>
</evidence>
<evidence type="ECO:0000256" key="3">
    <source>
        <dbReference type="ARBA" id="ARBA00022475"/>
    </source>
</evidence>
<keyword evidence="4 7" id="KW-0812">Transmembrane</keyword>
<reference evidence="8" key="1">
    <citation type="journal article" date="2014" name="Front. Microbiol.">
        <title>High frequency of phylogenetically diverse reductive dehalogenase-homologous genes in deep subseafloor sedimentary metagenomes.</title>
        <authorList>
            <person name="Kawai M."/>
            <person name="Futagami T."/>
            <person name="Toyoda A."/>
            <person name="Takaki Y."/>
            <person name="Nishi S."/>
            <person name="Hori S."/>
            <person name="Arai W."/>
            <person name="Tsubouchi T."/>
            <person name="Morono Y."/>
            <person name="Uchiyama I."/>
            <person name="Ito T."/>
            <person name="Fujiyama A."/>
            <person name="Inagaki F."/>
            <person name="Takami H."/>
        </authorList>
    </citation>
    <scope>NUCLEOTIDE SEQUENCE</scope>
    <source>
        <strain evidence="8">Expedition CK06-06</strain>
    </source>
</reference>
<gene>
    <name evidence="8" type="ORF">S01H1_53932</name>
</gene>
<evidence type="ECO:0000256" key="2">
    <source>
        <dbReference type="ARBA" id="ARBA00022448"/>
    </source>
</evidence>
<evidence type="ECO:0000256" key="6">
    <source>
        <dbReference type="ARBA" id="ARBA00023136"/>
    </source>
</evidence>
<dbReference type="AlphaFoldDB" id="X0WVV5"/>
<sequence length="258" mass="27394">TSIQSNSIALALKTQLGLEPWISGLGLAVLTWLVIVGGIKSIAKVTTFLSPFMVFLYIFGALFTLIAFASHLPHAFYLIFVGAFKPSAITGGVAGMTVARAIRYGLARGAYSNEAGTGTAAVFHATAQTSEPVRQGLIASLDVFIDTIVICSLTALTVLVTGVWNTGITSTAMTAAAFNAALPKYGGLIVAASSLLFGYSSLITVPYYGEISFKYLLGKWIKKPFRWIFCLVIFAGAAMKVEEAWSIGDVFNGMMAFT</sequence>
<keyword evidence="3" id="KW-1003">Cell membrane</keyword>
<feature type="transmembrane region" description="Helical" evidence="7">
    <location>
        <begin position="75"/>
        <end position="99"/>
    </location>
</feature>
<feature type="transmembrane region" description="Helical" evidence="7">
    <location>
        <begin position="20"/>
        <end position="39"/>
    </location>
</feature>
<dbReference type="InterPro" id="IPR001463">
    <property type="entry name" value="Na/Ala_symport"/>
</dbReference>
<evidence type="ECO:0000313" key="8">
    <source>
        <dbReference type="EMBL" id="GAG27332.1"/>
    </source>
</evidence>
<dbReference type="PRINTS" id="PR00175">
    <property type="entry name" value="NAALASMPORT"/>
</dbReference>
<dbReference type="PANTHER" id="PTHR30330:SF3">
    <property type="entry name" value="TRANSCRIPTIONAL REGULATOR, LRP FAMILY"/>
    <property type="match status" value="1"/>
</dbReference>
<feature type="transmembrane region" description="Helical" evidence="7">
    <location>
        <begin position="225"/>
        <end position="241"/>
    </location>
</feature>
<evidence type="ECO:0000256" key="4">
    <source>
        <dbReference type="ARBA" id="ARBA00022692"/>
    </source>
</evidence>
<organism evidence="8">
    <name type="scientific">marine sediment metagenome</name>
    <dbReference type="NCBI Taxonomy" id="412755"/>
    <lineage>
        <taxon>unclassified sequences</taxon>
        <taxon>metagenomes</taxon>
        <taxon>ecological metagenomes</taxon>
    </lineage>
</organism>
<feature type="non-terminal residue" evidence="8">
    <location>
        <position position="258"/>
    </location>
</feature>
<evidence type="ECO:0000256" key="5">
    <source>
        <dbReference type="ARBA" id="ARBA00022989"/>
    </source>
</evidence>
<evidence type="ECO:0008006" key="9">
    <source>
        <dbReference type="Google" id="ProtNLM"/>
    </source>
</evidence>
<comment type="caution">
    <text evidence="8">The sequence shown here is derived from an EMBL/GenBank/DDBJ whole genome shotgun (WGS) entry which is preliminary data.</text>
</comment>
<proteinExistence type="predicted"/>
<keyword evidence="6 7" id="KW-0472">Membrane</keyword>
<keyword evidence="5 7" id="KW-1133">Transmembrane helix</keyword>
<feature type="transmembrane region" description="Helical" evidence="7">
    <location>
        <begin position="143"/>
        <end position="165"/>
    </location>
</feature>
<name>X0WVV5_9ZZZZ</name>
<evidence type="ECO:0000256" key="1">
    <source>
        <dbReference type="ARBA" id="ARBA00004651"/>
    </source>
</evidence>